<dbReference type="InterPro" id="IPR050902">
    <property type="entry name" value="ABC_Transporter_SBP"/>
</dbReference>
<protein>
    <submittedName>
        <fullName evidence="5">Vitamin B12-binding protein</fullName>
    </submittedName>
</protein>
<dbReference type="NCBIfam" id="NF038402">
    <property type="entry name" value="TroA_like"/>
    <property type="match status" value="1"/>
</dbReference>
<feature type="domain" description="Fe/B12 periplasmic-binding" evidence="4">
    <location>
        <begin position="62"/>
        <end position="315"/>
    </location>
</feature>
<dbReference type="PANTHER" id="PTHR30535:SF34">
    <property type="entry name" value="MOLYBDATE-BINDING PROTEIN MOLA"/>
    <property type="match status" value="1"/>
</dbReference>
<organism evidence="5 6">
    <name type="scientific">Pelotomaculum schinkii</name>
    <dbReference type="NCBI Taxonomy" id="78350"/>
    <lineage>
        <taxon>Bacteria</taxon>
        <taxon>Bacillati</taxon>
        <taxon>Bacillota</taxon>
        <taxon>Clostridia</taxon>
        <taxon>Eubacteriales</taxon>
        <taxon>Desulfotomaculaceae</taxon>
        <taxon>Pelotomaculum</taxon>
    </lineage>
</organism>
<dbReference type="RefSeq" id="WP_190258651.1">
    <property type="nucleotide sequence ID" value="NZ_QFGA01000002.1"/>
</dbReference>
<dbReference type="EMBL" id="QFGA01000002">
    <property type="protein sequence ID" value="TEB06002.1"/>
    <property type="molecule type" value="Genomic_DNA"/>
</dbReference>
<evidence type="ECO:0000313" key="5">
    <source>
        <dbReference type="EMBL" id="TEB06002.1"/>
    </source>
</evidence>
<dbReference type="Proteomes" id="UP000298324">
    <property type="component" value="Unassembled WGS sequence"/>
</dbReference>
<evidence type="ECO:0000313" key="6">
    <source>
        <dbReference type="Proteomes" id="UP000298324"/>
    </source>
</evidence>
<dbReference type="GO" id="GO:0071281">
    <property type="term" value="P:cellular response to iron ion"/>
    <property type="evidence" value="ECO:0007669"/>
    <property type="project" value="TreeGrafter"/>
</dbReference>
<dbReference type="SUPFAM" id="SSF53807">
    <property type="entry name" value="Helical backbone' metal receptor"/>
    <property type="match status" value="1"/>
</dbReference>
<dbReference type="PROSITE" id="PS50983">
    <property type="entry name" value="FE_B12_PBP"/>
    <property type="match status" value="1"/>
</dbReference>
<reference evidence="5 6" key="1">
    <citation type="journal article" date="2018" name="Environ. Microbiol.">
        <title>Novel energy conservation strategies and behaviour of Pelotomaculum schinkii driving syntrophic propionate catabolism.</title>
        <authorList>
            <person name="Hidalgo-Ahumada C.A.P."/>
            <person name="Nobu M.K."/>
            <person name="Narihiro T."/>
            <person name="Tamaki H."/>
            <person name="Liu W.T."/>
            <person name="Kamagata Y."/>
            <person name="Stams A.J.M."/>
            <person name="Imachi H."/>
            <person name="Sousa D.Z."/>
        </authorList>
    </citation>
    <scope>NUCLEOTIDE SEQUENCE [LARGE SCALE GENOMIC DNA]</scope>
    <source>
        <strain evidence="5 6">HH</strain>
    </source>
</reference>
<dbReference type="InterPro" id="IPR054828">
    <property type="entry name" value="Vit_B12_bind_prot"/>
</dbReference>
<name>A0A4Y7RB10_9FIRM</name>
<feature type="signal peptide" evidence="3">
    <location>
        <begin position="1"/>
        <end position="33"/>
    </location>
</feature>
<keyword evidence="2 3" id="KW-0732">Signal</keyword>
<keyword evidence="6" id="KW-1185">Reference proteome</keyword>
<dbReference type="PANTHER" id="PTHR30535">
    <property type="entry name" value="VITAMIN B12-BINDING PROTEIN"/>
    <property type="match status" value="1"/>
</dbReference>
<evidence type="ECO:0000256" key="2">
    <source>
        <dbReference type="ARBA" id="ARBA00022729"/>
    </source>
</evidence>
<comment type="caution">
    <text evidence="5">The sequence shown here is derived from an EMBL/GenBank/DDBJ whole genome shotgun (WGS) entry which is preliminary data.</text>
</comment>
<dbReference type="CDD" id="cd01144">
    <property type="entry name" value="BtuF"/>
    <property type="match status" value="1"/>
</dbReference>
<comment type="similarity">
    <text evidence="1">Belongs to the bacterial solute-binding protein 8 family.</text>
</comment>
<dbReference type="Gene3D" id="3.40.50.1980">
    <property type="entry name" value="Nitrogenase molybdenum iron protein domain"/>
    <property type="match status" value="2"/>
</dbReference>
<accession>A0A4Y7RB10</accession>
<evidence type="ECO:0000256" key="1">
    <source>
        <dbReference type="ARBA" id="ARBA00008814"/>
    </source>
</evidence>
<dbReference type="InterPro" id="IPR002491">
    <property type="entry name" value="ABC_transptr_periplasmic_BD"/>
</dbReference>
<evidence type="ECO:0000256" key="3">
    <source>
        <dbReference type="SAM" id="SignalP"/>
    </source>
</evidence>
<sequence length="320" mass="34577">MVIEKKSRLTFKAACCVLVALVVAVLLQGCGKAEPIASGSGFPMTVTDDLGRQVTINKAPQRIVSLVPATTETLFALGLGDKLVGVTEYCDYPAEALAKPKIGGFSTPNSELIVAAQPDLVLATNIHKEYIPLLEKAGLTVVATNPLNLAQVVETIKLIGRITGAATEADNLASDMEQRINMVHAKVRDLPDDKKPDVFFEIWPDPLTTGGAKSFINSLIVTAGGKNIAGDVDQDWVTFSPEMVLSHNPQVIIFCYHGASLLTAEQIKGRIGWEKVEAIKNNRVEFLPDQDIVTRTGPRVVESLELVAKSIHPELFDKQL</sequence>
<feature type="chain" id="PRO_5021370587" evidence="3">
    <location>
        <begin position="34"/>
        <end position="320"/>
    </location>
</feature>
<proteinExistence type="inferred from homology"/>
<dbReference type="AlphaFoldDB" id="A0A4Y7RB10"/>
<dbReference type="PROSITE" id="PS51257">
    <property type="entry name" value="PROKAR_LIPOPROTEIN"/>
    <property type="match status" value="1"/>
</dbReference>
<dbReference type="Pfam" id="PF01497">
    <property type="entry name" value="Peripla_BP_2"/>
    <property type="match status" value="1"/>
</dbReference>
<gene>
    <name evidence="5" type="primary">btuF_2</name>
    <name evidence="5" type="ORF">Psch_03044</name>
</gene>
<evidence type="ECO:0000259" key="4">
    <source>
        <dbReference type="PROSITE" id="PS50983"/>
    </source>
</evidence>